<dbReference type="GO" id="GO:0003677">
    <property type="term" value="F:DNA binding"/>
    <property type="evidence" value="ECO:0007669"/>
    <property type="project" value="UniProtKB-KW"/>
</dbReference>
<dbReference type="RefSeq" id="WP_075269473.1">
    <property type="nucleotide sequence ID" value="NZ_CP014332.1"/>
</dbReference>
<gene>
    <name evidence="12" type="ORF">FOL01_0776</name>
</gene>
<proteinExistence type="predicted"/>
<dbReference type="Gene3D" id="1.10.10.10">
    <property type="entry name" value="Winged helix-like DNA-binding domain superfamily/Winged helix DNA-binding domain"/>
    <property type="match status" value="1"/>
</dbReference>
<evidence type="ECO:0000256" key="2">
    <source>
        <dbReference type="ARBA" id="ARBA00022705"/>
    </source>
</evidence>
<dbReference type="Pfam" id="PF01726">
    <property type="entry name" value="LexA_DNA_bind"/>
    <property type="match status" value="1"/>
</dbReference>
<dbReference type="InterPro" id="IPR036286">
    <property type="entry name" value="LexA/Signal_pep-like_sf"/>
</dbReference>
<evidence type="ECO:0000256" key="8">
    <source>
        <dbReference type="ARBA" id="ARBA00023204"/>
    </source>
</evidence>
<evidence type="ECO:0000313" key="12">
    <source>
        <dbReference type="EMBL" id="APS41635.1"/>
    </source>
</evidence>
<evidence type="ECO:0000256" key="5">
    <source>
        <dbReference type="ARBA" id="ARBA00023015"/>
    </source>
</evidence>
<dbReference type="InterPro" id="IPR036390">
    <property type="entry name" value="WH_DNA-bd_sf"/>
</dbReference>
<dbReference type="NCBIfam" id="TIGR00498">
    <property type="entry name" value="lexA"/>
    <property type="match status" value="1"/>
</dbReference>
<organism evidence="12 13">
    <name type="scientific">Weissella jogaejeotgali</name>
    <dbReference type="NCBI Taxonomy" id="1631871"/>
    <lineage>
        <taxon>Bacteria</taxon>
        <taxon>Bacillati</taxon>
        <taxon>Bacillota</taxon>
        <taxon>Bacilli</taxon>
        <taxon>Lactobacillales</taxon>
        <taxon>Lactobacillaceae</taxon>
        <taxon>Weissella</taxon>
    </lineage>
</organism>
<keyword evidence="3" id="KW-0227">DNA damage</keyword>
<evidence type="ECO:0000313" key="13">
    <source>
        <dbReference type="Proteomes" id="UP000185473"/>
    </source>
</evidence>
<dbReference type="AlphaFoldDB" id="A0A1L6RAS1"/>
<feature type="domain" description="LexA repressor DNA-binding" evidence="11">
    <location>
        <begin position="6"/>
        <end position="65"/>
    </location>
</feature>
<evidence type="ECO:0000256" key="1">
    <source>
        <dbReference type="ARBA" id="ARBA00022491"/>
    </source>
</evidence>
<dbReference type="GO" id="GO:0006508">
    <property type="term" value="P:proteolysis"/>
    <property type="evidence" value="ECO:0007669"/>
    <property type="project" value="UniProtKB-KW"/>
</dbReference>
<name>A0A1L6RAS1_9LACO</name>
<dbReference type="InterPro" id="IPR006199">
    <property type="entry name" value="LexA_DNA-bd_dom"/>
</dbReference>
<dbReference type="GO" id="GO:0009432">
    <property type="term" value="P:SOS response"/>
    <property type="evidence" value="ECO:0007669"/>
    <property type="project" value="UniProtKB-KW"/>
</dbReference>
<evidence type="ECO:0000256" key="9">
    <source>
        <dbReference type="ARBA" id="ARBA00023236"/>
    </source>
</evidence>
<dbReference type="STRING" id="1631871.FOL01_0776"/>
<dbReference type="PANTHER" id="PTHR33516">
    <property type="entry name" value="LEXA REPRESSOR"/>
    <property type="match status" value="1"/>
</dbReference>
<keyword evidence="1" id="KW-0678">Repressor</keyword>
<dbReference type="KEGG" id="wjo:FOL01_0776"/>
<keyword evidence="5" id="KW-0805">Transcription regulation</keyword>
<keyword evidence="13" id="KW-1185">Reference proteome</keyword>
<dbReference type="Proteomes" id="UP000185473">
    <property type="component" value="Chromosome"/>
</dbReference>
<evidence type="ECO:0000256" key="4">
    <source>
        <dbReference type="ARBA" id="ARBA00022801"/>
    </source>
</evidence>
<evidence type="ECO:0000259" key="11">
    <source>
        <dbReference type="Pfam" id="PF01726"/>
    </source>
</evidence>
<dbReference type="OrthoDB" id="9802364at2"/>
<dbReference type="CDD" id="cd00090">
    <property type="entry name" value="HTH_ARSR"/>
    <property type="match status" value="1"/>
</dbReference>
<protein>
    <submittedName>
        <fullName evidence="12">SOS-response repressor and protease LexA</fullName>
    </submittedName>
</protein>
<keyword evidence="6" id="KW-0238">DNA-binding</keyword>
<evidence type="ECO:0000256" key="6">
    <source>
        <dbReference type="ARBA" id="ARBA00023125"/>
    </source>
</evidence>
<evidence type="ECO:0000256" key="7">
    <source>
        <dbReference type="ARBA" id="ARBA00023163"/>
    </source>
</evidence>
<keyword evidence="7" id="KW-0804">Transcription</keyword>
<dbReference type="InterPro" id="IPR050077">
    <property type="entry name" value="LexA_repressor"/>
</dbReference>
<feature type="domain" description="Peptidase S24/S26A/S26B/S26C" evidence="10">
    <location>
        <begin position="93"/>
        <end position="183"/>
    </location>
</feature>
<dbReference type="GO" id="GO:0006260">
    <property type="term" value="P:DNA replication"/>
    <property type="evidence" value="ECO:0007669"/>
    <property type="project" value="UniProtKB-KW"/>
</dbReference>
<keyword evidence="12" id="KW-0645">Protease</keyword>
<dbReference type="GO" id="GO:0045892">
    <property type="term" value="P:negative regulation of DNA-templated transcription"/>
    <property type="evidence" value="ECO:0007669"/>
    <property type="project" value="InterPro"/>
</dbReference>
<dbReference type="InterPro" id="IPR015927">
    <property type="entry name" value="Peptidase_S24_S26A/B/C"/>
</dbReference>
<dbReference type="EMBL" id="CP014332">
    <property type="protein sequence ID" value="APS41635.1"/>
    <property type="molecule type" value="Genomic_DNA"/>
</dbReference>
<dbReference type="Gene3D" id="2.10.109.10">
    <property type="entry name" value="Umud Fragment, subunit A"/>
    <property type="match status" value="1"/>
</dbReference>
<evidence type="ECO:0000256" key="3">
    <source>
        <dbReference type="ARBA" id="ARBA00022763"/>
    </source>
</evidence>
<dbReference type="GO" id="GO:0006281">
    <property type="term" value="P:DNA repair"/>
    <property type="evidence" value="ECO:0007669"/>
    <property type="project" value="UniProtKB-KW"/>
</dbReference>
<keyword evidence="4" id="KW-0378">Hydrolase</keyword>
<keyword evidence="2" id="KW-0235">DNA replication</keyword>
<dbReference type="InterPro" id="IPR011991">
    <property type="entry name" value="ArsR-like_HTH"/>
</dbReference>
<dbReference type="CDD" id="cd06529">
    <property type="entry name" value="S24_LexA-like"/>
    <property type="match status" value="1"/>
</dbReference>
<sequence length="191" mass="21762">MTQKPRKQLEILQFIYDKQLTNGYPPTIREIGAKVGLASSSTVHGHLERLQKKGLITKDAEKTRAIKVTPQGIALLKHGHHDPEMDLSITEKTAQHLFSFDEDVFIQQQRSNSMLNIGILNNDYLMVKKQQTAFDGDIVVVKINDETNVYRYFKEGNHCRLQPENSNLKPVTMANPTIIGRVIGVYRDYVN</sequence>
<accession>A0A1L6RAS1</accession>
<dbReference type="SUPFAM" id="SSF46785">
    <property type="entry name" value="Winged helix' DNA-binding domain"/>
    <property type="match status" value="1"/>
</dbReference>
<reference evidence="12 13" key="1">
    <citation type="submission" date="2016-02" db="EMBL/GenBank/DDBJ databases">
        <title>Complete Genome Sequence of Weissella jogaejeotgali FOL01.</title>
        <authorList>
            <person name="Lee J.-H."/>
            <person name="Ku H.-J."/>
        </authorList>
    </citation>
    <scope>NUCLEOTIDE SEQUENCE [LARGE SCALE GENOMIC DNA]</scope>
    <source>
        <strain evidence="12 13">FOL01</strain>
    </source>
</reference>
<dbReference type="PANTHER" id="PTHR33516:SF2">
    <property type="entry name" value="LEXA REPRESSOR-RELATED"/>
    <property type="match status" value="1"/>
</dbReference>
<dbReference type="InterPro" id="IPR006200">
    <property type="entry name" value="LexA"/>
</dbReference>
<dbReference type="SUPFAM" id="SSF51306">
    <property type="entry name" value="LexA/Signal peptidase"/>
    <property type="match status" value="1"/>
</dbReference>
<dbReference type="GO" id="GO:0004252">
    <property type="term" value="F:serine-type endopeptidase activity"/>
    <property type="evidence" value="ECO:0007669"/>
    <property type="project" value="InterPro"/>
</dbReference>
<keyword evidence="8" id="KW-0234">DNA repair</keyword>
<evidence type="ECO:0000259" key="10">
    <source>
        <dbReference type="Pfam" id="PF00717"/>
    </source>
</evidence>
<dbReference type="InterPro" id="IPR036388">
    <property type="entry name" value="WH-like_DNA-bd_sf"/>
</dbReference>
<keyword evidence="9" id="KW-0742">SOS response</keyword>
<dbReference type="Pfam" id="PF00717">
    <property type="entry name" value="Peptidase_S24"/>
    <property type="match status" value="1"/>
</dbReference>
<dbReference type="InterPro" id="IPR039418">
    <property type="entry name" value="LexA-like"/>
</dbReference>